<proteinExistence type="predicted"/>
<evidence type="ECO:0000313" key="1">
    <source>
        <dbReference type="EMBL" id="KAK8192750.1"/>
    </source>
</evidence>
<gene>
    <name evidence="1" type="primary">AFG2</name>
    <name evidence="1" type="ORF">M8818_007922</name>
</gene>
<name>A0ACC3S5P5_9PEZI</name>
<keyword evidence="2" id="KW-1185">Reference proteome</keyword>
<protein>
    <submittedName>
        <fullName evidence="1">AAA+-type ATPase</fullName>
    </submittedName>
</protein>
<accession>A0ACC3S5P5</accession>
<reference evidence="1" key="1">
    <citation type="submission" date="2024-02" db="EMBL/GenBank/DDBJ databases">
        <title>Metagenome Assembled Genome of Zalaria obscura JY119.</title>
        <authorList>
            <person name="Vighnesh L."/>
            <person name="Jagadeeshwari U."/>
            <person name="Venkata Ramana C."/>
            <person name="Sasikala C."/>
        </authorList>
    </citation>
    <scope>NUCLEOTIDE SEQUENCE</scope>
    <source>
        <strain evidence="1">JY119</strain>
    </source>
</reference>
<sequence>MADLVFIVRPMPPASTLEGAFRIHVTTKDLESLGLKPGDLCQVSGKDGGCGVGIAWRSIDTPKNQPHPVKLTDTFRDAFGFKLGNQVTISKAGSEKVLAERVTIVDVSDNALSEQSKDDDIWKYRCGTLLGSVEAIASGVAFEAASRKGMKKRFLIEKVEPKAGDSPALFTFSDSTELVIKDEASPPTPLPPVIPQSLRISSEGIGGLTKQLEFLNKRLSRLIGELRGRRLPPQIRRNGGILLYGPEGTGKSLLLKRIAQAPWRNVLYVDQAMLGSTSSTSKTQSALRDIFGQALSTQPSLIVMDNLDIIAGSNDRDSLPSASLAPILAAELDKLKNTQVLVVAASNRPNDIDKSLRTPNRLRYEIEIPIPDLRARIAILKVLQHDSSAEAYALAERIGERTHGFVGHDLEALFENAQEHAVDRYISQLERERPQPNNAADSDATLVSAVDYAGDVETAAEEVLDIHITLADYEAALLEVRPSAMKEVFLETPKVHWRDIGGSHDMQAALSEVIDWPFKHSDVMEALNLTPQKGILFYGPPGCSKTLTAQAIATSSGLNFIAVKGAELTSMYVGESERAVREVFRKARAAAPSIIFFDEIDSIGSEREAGGSKGLNVLTTLLNEMDGIESLKGVLVLAATNKPDVLDPALLRPGRFDSLMYIGPPDEAARREIFRIRSRGVQLADVDIDSLARQTEGYSGAEVANICLEAGRRSARRYIRMKEEGVQFEGAPTVSQEDFEEAIGKAVKRITAEMVEGYVMWRDGMSR</sequence>
<dbReference type="EMBL" id="JAMKPW020000044">
    <property type="protein sequence ID" value="KAK8192750.1"/>
    <property type="molecule type" value="Genomic_DNA"/>
</dbReference>
<organism evidence="1 2">
    <name type="scientific">Zalaria obscura</name>
    <dbReference type="NCBI Taxonomy" id="2024903"/>
    <lineage>
        <taxon>Eukaryota</taxon>
        <taxon>Fungi</taxon>
        <taxon>Dikarya</taxon>
        <taxon>Ascomycota</taxon>
        <taxon>Pezizomycotina</taxon>
        <taxon>Dothideomycetes</taxon>
        <taxon>Dothideomycetidae</taxon>
        <taxon>Dothideales</taxon>
        <taxon>Zalariaceae</taxon>
        <taxon>Zalaria</taxon>
    </lineage>
</organism>
<comment type="caution">
    <text evidence="1">The sequence shown here is derived from an EMBL/GenBank/DDBJ whole genome shotgun (WGS) entry which is preliminary data.</text>
</comment>
<evidence type="ECO:0000313" key="2">
    <source>
        <dbReference type="Proteomes" id="UP001320706"/>
    </source>
</evidence>
<dbReference type="Proteomes" id="UP001320706">
    <property type="component" value="Unassembled WGS sequence"/>
</dbReference>